<evidence type="ECO:0000256" key="5">
    <source>
        <dbReference type="PROSITE-ProRule" id="PRU00335"/>
    </source>
</evidence>
<name>A0A5C8PPK1_9HYPH</name>
<feature type="domain" description="HTH tetR-type" evidence="7">
    <location>
        <begin position="25"/>
        <end position="85"/>
    </location>
</feature>
<dbReference type="EMBL" id="VDUZ01000009">
    <property type="protein sequence ID" value="TXL77105.1"/>
    <property type="molecule type" value="Genomic_DNA"/>
</dbReference>
<dbReference type="PROSITE" id="PS50977">
    <property type="entry name" value="HTH_TETR_2"/>
    <property type="match status" value="1"/>
</dbReference>
<keyword evidence="9" id="KW-1185">Reference proteome</keyword>
<dbReference type="PRINTS" id="PR00455">
    <property type="entry name" value="HTHTETR"/>
</dbReference>
<dbReference type="InterPro" id="IPR036271">
    <property type="entry name" value="Tet_transcr_reg_TetR-rel_C_sf"/>
</dbReference>
<proteinExistence type="predicted"/>
<feature type="DNA-binding region" description="H-T-H motif" evidence="5">
    <location>
        <begin position="48"/>
        <end position="67"/>
    </location>
</feature>
<feature type="region of interest" description="Disordered" evidence="6">
    <location>
        <begin position="1"/>
        <end position="24"/>
    </location>
</feature>
<dbReference type="InterPro" id="IPR039538">
    <property type="entry name" value="BetI_C"/>
</dbReference>
<dbReference type="Pfam" id="PF13977">
    <property type="entry name" value="TetR_C_6"/>
    <property type="match status" value="1"/>
</dbReference>
<comment type="caution">
    <text evidence="8">The sequence shown here is derived from an EMBL/GenBank/DDBJ whole genome shotgun (WGS) entry which is preliminary data.</text>
</comment>
<dbReference type="SUPFAM" id="SSF46689">
    <property type="entry name" value="Homeodomain-like"/>
    <property type="match status" value="1"/>
</dbReference>
<evidence type="ECO:0000313" key="8">
    <source>
        <dbReference type="EMBL" id="TXL77105.1"/>
    </source>
</evidence>
<dbReference type="Pfam" id="PF00440">
    <property type="entry name" value="TetR_N"/>
    <property type="match status" value="1"/>
</dbReference>
<dbReference type="PANTHER" id="PTHR30055:SF226">
    <property type="entry name" value="HTH-TYPE TRANSCRIPTIONAL REGULATOR PKSA"/>
    <property type="match status" value="1"/>
</dbReference>
<evidence type="ECO:0000259" key="7">
    <source>
        <dbReference type="PROSITE" id="PS50977"/>
    </source>
</evidence>
<dbReference type="OrthoDB" id="5293556at2"/>
<dbReference type="GO" id="GO:0000976">
    <property type="term" value="F:transcription cis-regulatory region binding"/>
    <property type="evidence" value="ECO:0007669"/>
    <property type="project" value="TreeGrafter"/>
</dbReference>
<keyword evidence="2" id="KW-0805">Transcription regulation</keyword>
<evidence type="ECO:0000256" key="1">
    <source>
        <dbReference type="ARBA" id="ARBA00022491"/>
    </source>
</evidence>
<evidence type="ECO:0000256" key="3">
    <source>
        <dbReference type="ARBA" id="ARBA00023125"/>
    </source>
</evidence>
<keyword evidence="4" id="KW-0804">Transcription</keyword>
<evidence type="ECO:0000256" key="2">
    <source>
        <dbReference type="ARBA" id="ARBA00023015"/>
    </source>
</evidence>
<dbReference type="Gene3D" id="1.10.357.10">
    <property type="entry name" value="Tetracycline Repressor, domain 2"/>
    <property type="match status" value="1"/>
</dbReference>
<accession>A0A5C8PPK1</accession>
<dbReference type="Proteomes" id="UP000321638">
    <property type="component" value="Unassembled WGS sequence"/>
</dbReference>
<dbReference type="PANTHER" id="PTHR30055">
    <property type="entry name" value="HTH-TYPE TRANSCRIPTIONAL REGULATOR RUTR"/>
    <property type="match status" value="1"/>
</dbReference>
<dbReference type="InterPro" id="IPR050109">
    <property type="entry name" value="HTH-type_TetR-like_transc_reg"/>
</dbReference>
<dbReference type="SUPFAM" id="SSF48498">
    <property type="entry name" value="Tetracyclin repressor-like, C-terminal domain"/>
    <property type="match status" value="1"/>
</dbReference>
<evidence type="ECO:0000313" key="9">
    <source>
        <dbReference type="Proteomes" id="UP000321638"/>
    </source>
</evidence>
<organism evidence="8 9">
    <name type="scientific">Vineibacter terrae</name>
    <dbReference type="NCBI Taxonomy" id="2586908"/>
    <lineage>
        <taxon>Bacteria</taxon>
        <taxon>Pseudomonadati</taxon>
        <taxon>Pseudomonadota</taxon>
        <taxon>Alphaproteobacteria</taxon>
        <taxon>Hyphomicrobiales</taxon>
        <taxon>Vineibacter</taxon>
    </lineage>
</organism>
<protein>
    <submittedName>
        <fullName evidence="8">TetR/AcrR family transcriptional regulator</fullName>
    </submittedName>
</protein>
<dbReference type="InterPro" id="IPR001647">
    <property type="entry name" value="HTH_TetR"/>
</dbReference>
<reference evidence="8 9" key="1">
    <citation type="submission" date="2019-06" db="EMBL/GenBank/DDBJ databases">
        <title>New taxonomy in bacterial strain CC-CFT640, isolated from vineyard.</title>
        <authorList>
            <person name="Lin S.-Y."/>
            <person name="Tsai C.-F."/>
            <person name="Young C.-C."/>
        </authorList>
    </citation>
    <scope>NUCLEOTIDE SEQUENCE [LARGE SCALE GENOMIC DNA]</scope>
    <source>
        <strain evidence="8 9">CC-CFT640</strain>
    </source>
</reference>
<dbReference type="AlphaFoldDB" id="A0A5C8PPK1"/>
<sequence length="214" mass="23333">MSMQAGRLGKAMPKQARRTQADRREAAERRLLDAAIRLIAERGIKGTTLGDVGEAAGYSRGLTAHHYKTKEGLLRAVVAEIHRRYRQRMAAAGPPAEGLKRLLATITTYLDVGVDVPASRALHLIQKEALTTQSEFRDIMRKFNRLSMAAIEKQIRIGIAAGEIRPDVDPVAQAALLLASLRGARAQWLVAPTDVDMEAVTAALIAHVRRAMAA</sequence>
<dbReference type="GO" id="GO:0003700">
    <property type="term" value="F:DNA-binding transcription factor activity"/>
    <property type="evidence" value="ECO:0007669"/>
    <property type="project" value="TreeGrafter"/>
</dbReference>
<gene>
    <name evidence="8" type="ORF">FHP25_10060</name>
</gene>
<evidence type="ECO:0000256" key="6">
    <source>
        <dbReference type="SAM" id="MobiDB-lite"/>
    </source>
</evidence>
<keyword evidence="3 5" id="KW-0238">DNA-binding</keyword>
<dbReference type="InterPro" id="IPR009057">
    <property type="entry name" value="Homeodomain-like_sf"/>
</dbReference>
<keyword evidence="1" id="KW-0678">Repressor</keyword>
<evidence type="ECO:0000256" key="4">
    <source>
        <dbReference type="ARBA" id="ARBA00023163"/>
    </source>
</evidence>